<evidence type="ECO:0000256" key="3">
    <source>
        <dbReference type="ARBA" id="ARBA00023180"/>
    </source>
</evidence>
<dbReference type="EMBL" id="CP036434">
    <property type="protein sequence ID" value="QDV04836.1"/>
    <property type="molecule type" value="Genomic_DNA"/>
</dbReference>
<accession>A0A518EL66</accession>
<dbReference type="InterPro" id="IPR013517">
    <property type="entry name" value="FG-GAP"/>
</dbReference>
<proteinExistence type="predicted"/>
<dbReference type="InterPro" id="IPR013519">
    <property type="entry name" value="Int_alpha_beta-p"/>
</dbReference>
<dbReference type="RefSeq" id="WP_145194277.1">
    <property type="nucleotide sequence ID" value="NZ_CP036434.1"/>
</dbReference>
<sequence length="514" mass="52728" precursor="true">MYRTLPYVLAALAPVISASSVQAQSFTLRFIDGNLNGAQAVAAADFNGDGLLDVAVSASFDGRIFLFRQFPNGGWGRIQVAFGTLCVSSLDAADVDGDGDPDLLASCNGSNRLVWYVNDGNTFSAQQITSNLFVRSSKAVDLDADGRLDVLVAAEGSNGVAWFKNLGGGTFGPVQWIVGSSSAASHVEAVDIDADGDPDLAVVGFSGSSVSWHENLGGGIFSAPQEVATGLGTMTGVAAGDLDADGDADLVACATNGGPIVWFENLGTGFGAAQTVVSTGPEWTSVEVADLDGDRRLDIAASGESAPGSISFLRNLGGGSFAAPVAASGINNPAYSTAAVDVDGDGDLDLVQPAFQQDRIYWLENQTTSYGGIGAKVCWPAEVCSSGFPGEISASGSLEASMASTMLTATSLPPSTFGFILASRGAQEMYPVMNSVGRLCIGPEVGRGVGGAILASDAAGSFSIAVDFAAMPTSTTSVPVMQGDVWYVQAWFRDADPGVGVTSNFTDALRLQYR</sequence>
<feature type="signal peptide" evidence="4">
    <location>
        <begin position="1"/>
        <end position="23"/>
    </location>
</feature>
<reference evidence="5 6" key="1">
    <citation type="submission" date="2019-02" db="EMBL/GenBank/DDBJ databases">
        <title>Deep-cultivation of Planctomycetes and their phenomic and genomic characterization uncovers novel biology.</title>
        <authorList>
            <person name="Wiegand S."/>
            <person name="Jogler M."/>
            <person name="Boedeker C."/>
            <person name="Pinto D."/>
            <person name="Vollmers J."/>
            <person name="Rivas-Marin E."/>
            <person name="Kohn T."/>
            <person name="Peeters S.H."/>
            <person name="Heuer A."/>
            <person name="Rast P."/>
            <person name="Oberbeckmann S."/>
            <person name="Bunk B."/>
            <person name="Jeske O."/>
            <person name="Meyerdierks A."/>
            <person name="Storesund J.E."/>
            <person name="Kallscheuer N."/>
            <person name="Luecker S."/>
            <person name="Lage O.M."/>
            <person name="Pohl T."/>
            <person name="Merkel B.J."/>
            <person name="Hornburger P."/>
            <person name="Mueller R.-W."/>
            <person name="Bruemmer F."/>
            <person name="Labrenz M."/>
            <person name="Spormann A.M."/>
            <person name="Op den Camp H."/>
            <person name="Overmann J."/>
            <person name="Amann R."/>
            <person name="Jetten M.S.M."/>
            <person name="Mascher T."/>
            <person name="Medema M.H."/>
            <person name="Devos D.P."/>
            <person name="Kaster A.-K."/>
            <person name="Ovreas L."/>
            <person name="Rohde M."/>
            <person name="Galperin M.Y."/>
            <person name="Jogler C."/>
        </authorList>
    </citation>
    <scope>NUCLEOTIDE SEQUENCE [LARGE SCALE GENOMIC DNA]</scope>
    <source>
        <strain evidence="5 6">Poly30</strain>
    </source>
</reference>
<dbReference type="Gene3D" id="2.130.10.130">
    <property type="entry name" value="Integrin alpha, N-terminal"/>
    <property type="match status" value="2"/>
</dbReference>
<dbReference type="Pfam" id="PF13517">
    <property type="entry name" value="FG-GAP_3"/>
    <property type="match status" value="3"/>
</dbReference>
<dbReference type="AlphaFoldDB" id="A0A518EL66"/>
<gene>
    <name evidence="5" type="ORF">Poly30_03300</name>
</gene>
<keyword evidence="6" id="KW-1185">Reference proteome</keyword>
<name>A0A518EL66_9BACT</name>
<dbReference type="PANTHER" id="PTHR44103:SF1">
    <property type="entry name" value="PROPROTEIN CONVERTASE P"/>
    <property type="match status" value="1"/>
</dbReference>
<protein>
    <submittedName>
        <fullName evidence="5">FG-GAP repeat protein</fullName>
    </submittedName>
</protein>
<dbReference type="SUPFAM" id="SSF69318">
    <property type="entry name" value="Integrin alpha N-terminal domain"/>
    <property type="match status" value="2"/>
</dbReference>
<organism evidence="5 6">
    <name type="scientific">Saltatorellus ferox</name>
    <dbReference type="NCBI Taxonomy" id="2528018"/>
    <lineage>
        <taxon>Bacteria</taxon>
        <taxon>Pseudomonadati</taxon>
        <taxon>Planctomycetota</taxon>
        <taxon>Planctomycetia</taxon>
        <taxon>Planctomycetia incertae sedis</taxon>
        <taxon>Saltatorellus</taxon>
    </lineage>
</organism>
<evidence type="ECO:0000256" key="2">
    <source>
        <dbReference type="ARBA" id="ARBA00022737"/>
    </source>
</evidence>
<dbReference type="SMART" id="SM00191">
    <property type="entry name" value="Int_alpha"/>
    <property type="match status" value="2"/>
</dbReference>
<keyword evidence="1 4" id="KW-0732">Signal</keyword>
<dbReference type="OrthoDB" id="228608at2"/>
<dbReference type="PANTHER" id="PTHR44103">
    <property type="entry name" value="PROPROTEIN CONVERTASE P"/>
    <property type="match status" value="1"/>
</dbReference>
<keyword evidence="2" id="KW-0677">Repeat</keyword>
<evidence type="ECO:0000256" key="1">
    <source>
        <dbReference type="ARBA" id="ARBA00022729"/>
    </source>
</evidence>
<keyword evidence="3" id="KW-0325">Glycoprotein</keyword>
<evidence type="ECO:0000313" key="5">
    <source>
        <dbReference type="EMBL" id="QDV04836.1"/>
    </source>
</evidence>
<evidence type="ECO:0000256" key="4">
    <source>
        <dbReference type="SAM" id="SignalP"/>
    </source>
</evidence>
<dbReference type="InterPro" id="IPR028994">
    <property type="entry name" value="Integrin_alpha_N"/>
</dbReference>
<evidence type="ECO:0000313" key="6">
    <source>
        <dbReference type="Proteomes" id="UP000320390"/>
    </source>
</evidence>
<feature type="chain" id="PRO_5022074736" evidence="4">
    <location>
        <begin position="24"/>
        <end position="514"/>
    </location>
</feature>
<dbReference type="Proteomes" id="UP000320390">
    <property type="component" value="Chromosome"/>
</dbReference>